<sequence>MFGNQTTEASNVLPMRQTREVDCPHAIHVEAYIRLLILAEVYKSRAETRKRKNHILFCYVSKTISHDLTVITFWLACQKETRQTGRHQKSVRSLNGYITSHVQSWALRLAVSEIVVYSRSTCQVKQPSIA</sequence>
<keyword evidence="2" id="KW-1185">Reference proteome</keyword>
<comment type="caution">
    <text evidence="1">The sequence shown here is derived from an EMBL/GenBank/DDBJ whole genome shotgun (WGS) entry which is preliminary data.</text>
</comment>
<name>A0A0V0U8F7_9BILA</name>
<gene>
    <name evidence="1" type="ORF">T05_6266</name>
</gene>
<dbReference type="EMBL" id="JYDJ01000042">
    <property type="protein sequence ID" value="KRX47456.1"/>
    <property type="molecule type" value="Genomic_DNA"/>
</dbReference>
<evidence type="ECO:0000313" key="2">
    <source>
        <dbReference type="Proteomes" id="UP000055048"/>
    </source>
</evidence>
<protein>
    <submittedName>
        <fullName evidence="1">Uncharacterized protein</fullName>
    </submittedName>
</protein>
<dbReference type="AlphaFoldDB" id="A0A0V0U8F7"/>
<dbReference type="Proteomes" id="UP000055048">
    <property type="component" value="Unassembled WGS sequence"/>
</dbReference>
<organism evidence="1 2">
    <name type="scientific">Trichinella murrelli</name>
    <dbReference type="NCBI Taxonomy" id="144512"/>
    <lineage>
        <taxon>Eukaryota</taxon>
        <taxon>Metazoa</taxon>
        <taxon>Ecdysozoa</taxon>
        <taxon>Nematoda</taxon>
        <taxon>Enoplea</taxon>
        <taxon>Dorylaimia</taxon>
        <taxon>Trichinellida</taxon>
        <taxon>Trichinellidae</taxon>
        <taxon>Trichinella</taxon>
    </lineage>
</organism>
<proteinExistence type="predicted"/>
<evidence type="ECO:0000313" key="1">
    <source>
        <dbReference type="EMBL" id="KRX47456.1"/>
    </source>
</evidence>
<reference evidence="1 2" key="1">
    <citation type="submission" date="2015-01" db="EMBL/GenBank/DDBJ databases">
        <title>Evolution of Trichinella species and genotypes.</title>
        <authorList>
            <person name="Korhonen P.K."/>
            <person name="Edoardo P."/>
            <person name="Giuseppe L.R."/>
            <person name="Gasser R.B."/>
        </authorList>
    </citation>
    <scope>NUCLEOTIDE SEQUENCE [LARGE SCALE GENOMIC DNA]</scope>
    <source>
        <strain evidence="1">ISS417</strain>
    </source>
</reference>
<accession>A0A0V0U8F7</accession>